<evidence type="ECO:0000313" key="4">
    <source>
        <dbReference type="EMBL" id="PNX82726.1"/>
    </source>
</evidence>
<organism evidence="4 5">
    <name type="scientific">Trifolium pratense</name>
    <name type="common">Red clover</name>
    <dbReference type="NCBI Taxonomy" id="57577"/>
    <lineage>
        <taxon>Eukaryota</taxon>
        <taxon>Viridiplantae</taxon>
        <taxon>Streptophyta</taxon>
        <taxon>Embryophyta</taxon>
        <taxon>Tracheophyta</taxon>
        <taxon>Spermatophyta</taxon>
        <taxon>Magnoliopsida</taxon>
        <taxon>eudicotyledons</taxon>
        <taxon>Gunneridae</taxon>
        <taxon>Pentapetalae</taxon>
        <taxon>rosids</taxon>
        <taxon>fabids</taxon>
        <taxon>Fabales</taxon>
        <taxon>Fabaceae</taxon>
        <taxon>Papilionoideae</taxon>
        <taxon>50 kb inversion clade</taxon>
        <taxon>NPAAA clade</taxon>
        <taxon>Hologalegina</taxon>
        <taxon>IRL clade</taxon>
        <taxon>Trifolieae</taxon>
        <taxon>Trifolium</taxon>
    </lineage>
</organism>
<keyword evidence="1" id="KW-0677">Repeat</keyword>
<dbReference type="Proteomes" id="UP000236291">
    <property type="component" value="Unassembled WGS sequence"/>
</dbReference>
<feature type="domain" description="Disease resistance R13L4/SHOC-2-like LRR" evidence="3">
    <location>
        <begin position="47"/>
        <end position="180"/>
    </location>
</feature>
<sequence length="302" mass="34865">MSIVENDSLDPALFSNSKQVRTILFPIRGMGLDNASLLDTWVSRYKCLRILDLSDSSLDTIPDSIDKLEHLRTLDLSYSRKIKTLPQSICRLQHLQVLLLGGCIELETLPKGFGKLISLRKLSITTKQSVLSQNEFASFNYLQNLKFVRCDNLKFLFDGAHQLTFLETLIVQSCGSLESLRLSCFPKLQTLFLSNCKKLDLSLNNKNPIQKLKMKYLYLCEFPNLKKLPDYLTTMTHLKRLHIRRCPRVLTLPNDIHRLTALEDLYIDNCPALCRKCQPQIGKYWRMIAHIKHITIGKQKLR</sequence>
<dbReference type="Gene3D" id="3.80.10.10">
    <property type="entry name" value="Ribonuclease Inhibitor"/>
    <property type="match status" value="1"/>
</dbReference>
<keyword evidence="2" id="KW-0611">Plant defense</keyword>
<protein>
    <submittedName>
        <fullName evidence="4">CC-NBS-LRR disease resistance protein</fullName>
    </submittedName>
</protein>
<dbReference type="PANTHER" id="PTHR36766">
    <property type="entry name" value="PLANT BROAD-SPECTRUM MILDEW RESISTANCE PROTEIN RPW8"/>
    <property type="match status" value="1"/>
</dbReference>
<dbReference type="GO" id="GO:0006952">
    <property type="term" value="P:defense response"/>
    <property type="evidence" value="ECO:0007669"/>
    <property type="project" value="UniProtKB-KW"/>
</dbReference>
<dbReference type="AlphaFoldDB" id="A0A2K3LW17"/>
<accession>A0A2K3LW17</accession>
<comment type="caution">
    <text evidence="4">The sequence shown here is derived from an EMBL/GenBank/DDBJ whole genome shotgun (WGS) entry which is preliminary data.</text>
</comment>
<dbReference type="EMBL" id="ASHM01042602">
    <property type="protein sequence ID" value="PNX82726.1"/>
    <property type="molecule type" value="Genomic_DNA"/>
</dbReference>
<dbReference type="PANTHER" id="PTHR36766:SF61">
    <property type="entry name" value="NB-ARC DOMAIN DISEASE RESISTANCE PROTEIN"/>
    <property type="match status" value="1"/>
</dbReference>
<proteinExistence type="predicted"/>
<dbReference type="Pfam" id="PF23598">
    <property type="entry name" value="LRR_14"/>
    <property type="match status" value="1"/>
</dbReference>
<reference evidence="4 5" key="2">
    <citation type="journal article" date="2017" name="Front. Plant Sci.">
        <title>Gene Classification and Mining of Molecular Markers Useful in Red Clover (Trifolium pratense) Breeding.</title>
        <authorList>
            <person name="Istvanek J."/>
            <person name="Dluhosova J."/>
            <person name="Dluhos P."/>
            <person name="Patkova L."/>
            <person name="Nedelnik J."/>
            <person name="Repkova J."/>
        </authorList>
    </citation>
    <scope>NUCLEOTIDE SEQUENCE [LARGE SCALE GENOMIC DNA]</scope>
    <source>
        <strain evidence="5">cv. Tatra</strain>
        <tissue evidence="4">Young leaves</tissue>
    </source>
</reference>
<gene>
    <name evidence="4" type="ORF">L195_g038759</name>
</gene>
<dbReference type="ExpressionAtlas" id="A0A2K3LW17">
    <property type="expression patterns" value="baseline"/>
</dbReference>
<dbReference type="STRING" id="57577.A0A2K3LW17"/>
<dbReference type="InterPro" id="IPR055414">
    <property type="entry name" value="LRR_R13L4/SHOC2-like"/>
</dbReference>
<dbReference type="InterPro" id="IPR032675">
    <property type="entry name" value="LRR_dom_sf"/>
</dbReference>
<evidence type="ECO:0000259" key="3">
    <source>
        <dbReference type="Pfam" id="PF23598"/>
    </source>
</evidence>
<evidence type="ECO:0000256" key="2">
    <source>
        <dbReference type="ARBA" id="ARBA00022821"/>
    </source>
</evidence>
<reference evidence="4 5" key="1">
    <citation type="journal article" date="2014" name="Am. J. Bot.">
        <title>Genome assembly and annotation for red clover (Trifolium pratense; Fabaceae).</title>
        <authorList>
            <person name="Istvanek J."/>
            <person name="Jaros M."/>
            <person name="Krenek A."/>
            <person name="Repkova J."/>
        </authorList>
    </citation>
    <scope>NUCLEOTIDE SEQUENCE [LARGE SCALE GENOMIC DNA]</scope>
    <source>
        <strain evidence="5">cv. Tatra</strain>
        <tissue evidence="4">Young leaves</tissue>
    </source>
</reference>
<name>A0A2K3LW17_TRIPR</name>
<evidence type="ECO:0000256" key="1">
    <source>
        <dbReference type="ARBA" id="ARBA00022737"/>
    </source>
</evidence>
<evidence type="ECO:0000313" key="5">
    <source>
        <dbReference type="Proteomes" id="UP000236291"/>
    </source>
</evidence>
<dbReference type="SUPFAM" id="SSF52058">
    <property type="entry name" value="L domain-like"/>
    <property type="match status" value="1"/>
</dbReference>